<comment type="caution">
    <text evidence="2">The sequence shown here is derived from an EMBL/GenBank/DDBJ whole genome shotgun (WGS) entry which is preliminary data.</text>
</comment>
<accession>A0A9W6B3V0</accession>
<dbReference type="RefSeq" id="WP_286137115.1">
    <property type="nucleotide sequence ID" value="NZ_BRPL01000004.1"/>
</dbReference>
<evidence type="ECO:0000256" key="1">
    <source>
        <dbReference type="SAM" id="SignalP"/>
    </source>
</evidence>
<proteinExistence type="predicted"/>
<feature type="signal peptide" evidence="1">
    <location>
        <begin position="1"/>
        <end position="28"/>
    </location>
</feature>
<dbReference type="Proteomes" id="UP001144204">
    <property type="component" value="Unassembled WGS sequence"/>
</dbReference>
<evidence type="ECO:0000313" key="2">
    <source>
        <dbReference type="EMBL" id="GLB47578.1"/>
    </source>
</evidence>
<feature type="chain" id="PRO_5040815122" description="Surface layer protein A domain-containing protein" evidence="1">
    <location>
        <begin position="29"/>
        <end position="124"/>
    </location>
</feature>
<evidence type="ECO:0008006" key="4">
    <source>
        <dbReference type="Google" id="ProtNLM"/>
    </source>
</evidence>
<reference evidence="2" key="1">
    <citation type="submission" date="2022-07" db="EMBL/GenBank/DDBJ databases">
        <authorList>
            <person name="Kouya T."/>
            <person name="Ishiyama Y."/>
        </authorList>
    </citation>
    <scope>NUCLEOTIDE SEQUENCE</scope>
    <source>
        <strain evidence="2">WR16-4</strain>
    </source>
</reference>
<sequence>MNFKKLLITLMAVINVIMTFGVANNARASSVPGIKNHYWRTYRRVYLKHHVIAERIHCVNPIYQGQRIQLKRIKRGSKVFVMGTRTSYPWYIKGKKFRNTSTDFWVVNRSSSKWLSLHRPSSHR</sequence>
<keyword evidence="3" id="KW-1185">Reference proteome</keyword>
<name>A0A9W6B3V0_9LACO</name>
<evidence type="ECO:0000313" key="3">
    <source>
        <dbReference type="Proteomes" id="UP001144204"/>
    </source>
</evidence>
<protein>
    <recommendedName>
        <fullName evidence="4">Surface layer protein A domain-containing protein</fullName>
    </recommendedName>
</protein>
<organism evidence="2 3">
    <name type="scientific">Philodulcilactobacillus myokoensis</name>
    <dbReference type="NCBI Taxonomy" id="2929573"/>
    <lineage>
        <taxon>Bacteria</taxon>
        <taxon>Bacillati</taxon>
        <taxon>Bacillota</taxon>
        <taxon>Bacilli</taxon>
        <taxon>Lactobacillales</taxon>
        <taxon>Lactobacillaceae</taxon>
        <taxon>Philodulcilactobacillus</taxon>
    </lineage>
</organism>
<keyword evidence="1" id="KW-0732">Signal</keyword>
<dbReference type="AlphaFoldDB" id="A0A9W6B3V0"/>
<reference evidence="2" key="2">
    <citation type="journal article" date="2023" name="PLoS ONE">
        <title>Philodulcilactobacillus myokoensis gen. nov., sp. nov., a fructophilic, acidophilic, and agar-phobic lactic acid bacterium isolated from fermented vegetable extracts.</title>
        <authorList>
            <person name="Kouya T."/>
            <person name="Ishiyama Y."/>
            <person name="Ohashi S."/>
            <person name="Kumakubo R."/>
            <person name="Yamazaki T."/>
            <person name="Otaki T."/>
        </authorList>
    </citation>
    <scope>NUCLEOTIDE SEQUENCE</scope>
    <source>
        <strain evidence="2">WR16-4</strain>
    </source>
</reference>
<gene>
    <name evidence="2" type="ORF">WR164_15570</name>
</gene>
<dbReference type="EMBL" id="BRPL01000004">
    <property type="protein sequence ID" value="GLB47578.1"/>
    <property type="molecule type" value="Genomic_DNA"/>
</dbReference>